<dbReference type="Pfam" id="PF00440">
    <property type="entry name" value="TetR_N"/>
    <property type="match status" value="1"/>
</dbReference>
<dbReference type="InterPro" id="IPR001647">
    <property type="entry name" value="HTH_TetR"/>
</dbReference>
<dbReference type="InterPro" id="IPR036271">
    <property type="entry name" value="Tet_transcr_reg_TetR-rel_C_sf"/>
</dbReference>
<dbReference type="InterPro" id="IPR050624">
    <property type="entry name" value="HTH-type_Tx_Regulator"/>
</dbReference>
<feature type="domain" description="HTH tetR-type" evidence="3">
    <location>
        <begin position="1"/>
        <end position="48"/>
    </location>
</feature>
<keyword evidence="5" id="KW-1185">Reference proteome</keyword>
<dbReference type="Gene3D" id="1.10.357.10">
    <property type="entry name" value="Tetracycline Repressor, domain 2"/>
    <property type="match status" value="1"/>
</dbReference>
<evidence type="ECO:0000256" key="1">
    <source>
        <dbReference type="ARBA" id="ARBA00023125"/>
    </source>
</evidence>
<evidence type="ECO:0000256" key="2">
    <source>
        <dbReference type="PROSITE-ProRule" id="PRU00335"/>
    </source>
</evidence>
<comment type="caution">
    <text evidence="4">The sequence shown here is derived from an EMBL/GenBank/DDBJ whole genome shotgun (WGS) entry which is preliminary data.</text>
</comment>
<dbReference type="PROSITE" id="PS50977">
    <property type="entry name" value="HTH_TETR_2"/>
    <property type="match status" value="1"/>
</dbReference>
<name>A0ABY1KL82_9FLAO</name>
<organism evidence="4 5">
    <name type="scientific">Zobellia uliginosa</name>
    <dbReference type="NCBI Taxonomy" id="143224"/>
    <lineage>
        <taxon>Bacteria</taxon>
        <taxon>Pseudomonadati</taxon>
        <taxon>Bacteroidota</taxon>
        <taxon>Flavobacteriia</taxon>
        <taxon>Flavobacteriales</taxon>
        <taxon>Flavobacteriaceae</taxon>
        <taxon>Zobellia</taxon>
    </lineage>
</organism>
<gene>
    <name evidence="4" type="ORF">SAMN05421766_10164</name>
</gene>
<evidence type="ECO:0000313" key="5">
    <source>
        <dbReference type="Proteomes" id="UP000185728"/>
    </source>
</evidence>
<protein>
    <submittedName>
        <fullName evidence="4">Transcriptional regulator, TetR family</fullName>
    </submittedName>
</protein>
<dbReference type="SUPFAM" id="SSF48498">
    <property type="entry name" value="Tetracyclin repressor-like, C-terminal domain"/>
    <property type="match status" value="1"/>
</dbReference>
<keyword evidence="1 2" id="KW-0238">DNA-binding</keyword>
<evidence type="ECO:0000313" key="4">
    <source>
        <dbReference type="EMBL" id="SIS37212.1"/>
    </source>
</evidence>
<reference evidence="4 5" key="1">
    <citation type="submission" date="2017-01" db="EMBL/GenBank/DDBJ databases">
        <authorList>
            <person name="Varghese N."/>
            <person name="Submissions S."/>
        </authorList>
    </citation>
    <scope>NUCLEOTIDE SEQUENCE [LARGE SCALE GENOMIC DNA]</scope>
    <source>
        <strain evidence="4 5">DSM 2061</strain>
    </source>
</reference>
<accession>A0ABY1KL82</accession>
<dbReference type="Proteomes" id="UP000185728">
    <property type="component" value="Unassembled WGS sequence"/>
</dbReference>
<sequence>MFLNYGFKSVTMDDLANEMGISKKTIYTHFENKTKLVEQCTTHLAESISKGINAICALNKNPIEELYEIKKFVMINLKNEKSSPQYQLQKYYPKIHNSISAFQFETMQACVRENIQRGVSQGFYRDNLDIDFISRIYYSGMTSTKDHRLFPPDKFPVTTLMDNYLEYHIRGIVTPLGRKVLNKIINSNPE</sequence>
<evidence type="ECO:0000259" key="3">
    <source>
        <dbReference type="PROSITE" id="PS50977"/>
    </source>
</evidence>
<dbReference type="EMBL" id="FTOB01000001">
    <property type="protein sequence ID" value="SIS37212.1"/>
    <property type="molecule type" value="Genomic_DNA"/>
</dbReference>
<dbReference type="SUPFAM" id="SSF46689">
    <property type="entry name" value="Homeodomain-like"/>
    <property type="match status" value="1"/>
</dbReference>
<feature type="DNA-binding region" description="H-T-H motif" evidence="2">
    <location>
        <begin position="11"/>
        <end position="30"/>
    </location>
</feature>
<dbReference type="PANTHER" id="PTHR43479:SF11">
    <property type="entry name" value="ACREF_ENVCD OPERON REPRESSOR-RELATED"/>
    <property type="match status" value="1"/>
</dbReference>
<dbReference type="InterPro" id="IPR009057">
    <property type="entry name" value="Homeodomain-like_sf"/>
</dbReference>
<proteinExistence type="predicted"/>
<dbReference type="Gene3D" id="1.10.10.60">
    <property type="entry name" value="Homeodomain-like"/>
    <property type="match status" value="1"/>
</dbReference>
<dbReference type="PANTHER" id="PTHR43479">
    <property type="entry name" value="ACREF/ENVCD OPERON REPRESSOR-RELATED"/>
    <property type="match status" value="1"/>
</dbReference>